<feature type="transmembrane region" description="Helical" evidence="1">
    <location>
        <begin position="65"/>
        <end position="83"/>
    </location>
</feature>
<dbReference type="Gene3D" id="1.20.210.10">
    <property type="entry name" value="Cytochrome c oxidase-like, subunit I domain"/>
    <property type="match status" value="1"/>
</dbReference>
<feature type="transmembrane region" description="Helical" evidence="1">
    <location>
        <begin position="31"/>
        <end position="53"/>
    </location>
</feature>
<feature type="transmembrane region" description="Helical" evidence="1">
    <location>
        <begin position="103"/>
        <end position="124"/>
    </location>
</feature>
<evidence type="ECO:0000313" key="2">
    <source>
        <dbReference type="EMBL" id="KJF16644.1"/>
    </source>
</evidence>
<feature type="transmembrane region" description="Helical" evidence="1">
    <location>
        <begin position="294"/>
        <end position="318"/>
    </location>
</feature>
<reference evidence="2 3" key="1">
    <citation type="submission" date="2015-01" db="EMBL/GenBank/DDBJ databases">
        <title>Draft genome of the acidophilic iron oxidizer Acidithrix ferrooxidans strain Py-F3.</title>
        <authorList>
            <person name="Poehlein A."/>
            <person name="Eisen S."/>
            <person name="Schloemann M."/>
            <person name="Johnson B.D."/>
            <person name="Daniel R."/>
            <person name="Muehling M."/>
        </authorList>
    </citation>
    <scope>NUCLEOTIDE SEQUENCE [LARGE SCALE GENOMIC DNA]</scope>
    <source>
        <strain evidence="2 3">Py-F3</strain>
    </source>
</reference>
<feature type="transmembrane region" description="Helical" evidence="1">
    <location>
        <begin position="384"/>
        <end position="404"/>
    </location>
</feature>
<feature type="transmembrane region" description="Helical" evidence="1">
    <location>
        <begin position="198"/>
        <end position="218"/>
    </location>
</feature>
<keyword evidence="1" id="KW-1133">Transmembrane helix</keyword>
<feature type="transmembrane region" description="Helical" evidence="1">
    <location>
        <begin position="338"/>
        <end position="363"/>
    </location>
</feature>
<proteinExistence type="predicted"/>
<dbReference type="SUPFAM" id="SSF81442">
    <property type="entry name" value="Cytochrome c oxidase subunit I-like"/>
    <property type="match status" value="1"/>
</dbReference>
<organism evidence="2 3">
    <name type="scientific">Acidithrix ferrooxidans</name>
    <dbReference type="NCBI Taxonomy" id="1280514"/>
    <lineage>
        <taxon>Bacteria</taxon>
        <taxon>Bacillati</taxon>
        <taxon>Actinomycetota</taxon>
        <taxon>Acidimicrobiia</taxon>
        <taxon>Acidimicrobiales</taxon>
        <taxon>Acidimicrobiaceae</taxon>
        <taxon>Acidithrix</taxon>
    </lineage>
</organism>
<dbReference type="InterPro" id="IPR036927">
    <property type="entry name" value="Cyt_c_oxase-like_su1_sf"/>
</dbReference>
<evidence type="ECO:0000256" key="1">
    <source>
        <dbReference type="SAM" id="Phobius"/>
    </source>
</evidence>
<evidence type="ECO:0000313" key="3">
    <source>
        <dbReference type="Proteomes" id="UP000032360"/>
    </source>
</evidence>
<feature type="transmembrane region" description="Helical" evidence="1">
    <location>
        <begin position="410"/>
        <end position="432"/>
    </location>
</feature>
<keyword evidence="1" id="KW-0472">Membrane</keyword>
<gene>
    <name evidence="2" type="ORF">AXFE_25070</name>
</gene>
<name>A0A0D8HFJ1_9ACTN</name>
<feature type="transmembrane region" description="Helical" evidence="1">
    <location>
        <begin position="262"/>
        <end position="282"/>
    </location>
</feature>
<comment type="caution">
    <text evidence="2">The sequence shown here is derived from an EMBL/GenBank/DDBJ whole genome shotgun (WGS) entry which is preliminary data.</text>
</comment>
<keyword evidence="1" id="KW-0812">Transmembrane</keyword>
<dbReference type="EMBL" id="JXYS01000078">
    <property type="protein sequence ID" value="KJF16644.1"/>
    <property type="molecule type" value="Genomic_DNA"/>
</dbReference>
<feature type="transmembrane region" description="Helical" evidence="1">
    <location>
        <begin position="239"/>
        <end position="256"/>
    </location>
</feature>
<protein>
    <submittedName>
        <fullName evidence="2">Uncharacterized protein</fullName>
    </submittedName>
</protein>
<feature type="transmembrane region" description="Helical" evidence="1">
    <location>
        <begin position="161"/>
        <end position="183"/>
    </location>
</feature>
<accession>A0A0D8HFJ1</accession>
<keyword evidence="3" id="KW-1185">Reference proteome</keyword>
<dbReference type="RefSeq" id="WP_052606211.1">
    <property type="nucleotide sequence ID" value="NZ_JXYS01000078.1"/>
</dbReference>
<dbReference type="Proteomes" id="UP000032360">
    <property type="component" value="Unassembled WGS sequence"/>
</dbReference>
<dbReference type="OrthoDB" id="5245199at2"/>
<dbReference type="AlphaFoldDB" id="A0A0D8HFJ1"/>
<sequence length="450" mass="47096">MNGVPIDSPGPASNYSHSNLGMPKSVPPPRLPLGFFSIAALALFTDGILGIFLGSRVVDNPMGHLAIGMTHMFMLGVASMAVLGAMHQFIPVISGQKLRHPQLSYWGGGLFAAGSIGLATSFLLEINPMVVASGILAVIGVVLLVINLSKPLMVRGKGISITGARISSIMLVAVACFGITYAVDRNAHESFFALSPNLVIAHAHIGILGWLGISYVAVSEKLWPMFMLSHRKSNRSSQIAIWGLAIGVTIFVIGMLASSTLIATAAGVIIVIALCSHLYTLARVVSGRRRKLELLQGYVVVSAIFLVGAIGFAIASVLSKAGSQLRTQLAAAEIVSLGAWIALAVIGHAHKVVPFITWGILRASGVKFTRNNKPLVFSDLLNPSVARASFVIVTSGFTFIIVGLATMTGVLFSIGSAALALAAISVSLNLAIRPSRMLSHFGDASQSEAG</sequence>
<feature type="transmembrane region" description="Helical" evidence="1">
    <location>
        <begin position="130"/>
        <end position="149"/>
    </location>
</feature>
<dbReference type="STRING" id="1280514.AXFE_25070"/>